<dbReference type="GO" id="GO:0016651">
    <property type="term" value="F:oxidoreductase activity, acting on NAD(P)H"/>
    <property type="evidence" value="ECO:0007669"/>
    <property type="project" value="InterPro"/>
</dbReference>
<dbReference type="PANTHER" id="PTHR45348">
    <property type="entry name" value="HYPOTHETICAL OXIDOREDUCTASE (EUROFUNG)"/>
    <property type="match status" value="1"/>
</dbReference>
<sequence length="339" mass="35533">MDMPLANEAAWLSGKGANFSVGPAEVVNPGPGEVLIRNQAWAINPIDWKMQAYGIMIESYPAILGCDVAGEVAVVGENVTSLKVGDRVAACSWGVIGKKTMYQAFQLYTLLPAQCAMSLPSGTSFEDAVKLPLGVLTASAGLYEQKHLELPLPTANNKTSGRTLLIWGGSSNVGSAAIQLAVASGIEVITTASVQNFDAVRKAGAAEVFNHNDPRIVEDLIGQLRNKTLVGAFDAISSVQTTSAVAEVLSNLGGGKVATTTPSMPSTLPANVEVKLGNDPTEPEVGKAVWQEFMPVALKTGQMRSHLNTMVIGRGLQHIQAGVNEVKRGVSSTKVVILA</sequence>
<keyword evidence="3" id="KW-0560">Oxidoreductase</keyword>
<dbReference type="InterPro" id="IPR036291">
    <property type="entry name" value="NAD(P)-bd_dom_sf"/>
</dbReference>
<comment type="subunit">
    <text evidence="2">Monomer.</text>
</comment>
<accession>A0A6H0XPS2</accession>
<evidence type="ECO:0000313" key="6">
    <source>
        <dbReference type="Proteomes" id="UP000503462"/>
    </source>
</evidence>
<dbReference type="InterPro" id="IPR011032">
    <property type="entry name" value="GroES-like_sf"/>
</dbReference>
<proteinExistence type="inferred from homology"/>
<dbReference type="Proteomes" id="UP000503462">
    <property type="component" value="Chromosome 2"/>
</dbReference>
<dbReference type="SUPFAM" id="SSF50129">
    <property type="entry name" value="GroES-like"/>
    <property type="match status" value="1"/>
</dbReference>
<dbReference type="PANTHER" id="PTHR45348:SF2">
    <property type="entry name" value="ZINC-TYPE ALCOHOL DEHYDROGENASE-LIKE PROTEIN C2E1P3.01"/>
    <property type="match status" value="1"/>
</dbReference>
<protein>
    <recommendedName>
        <fullName evidence="4">Enoyl reductase (ER) domain-containing protein</fullName>
    </recommendedName>
</protein>
<dbReference type="Pfam" id="PF00107">
    <property type="entry name" value="ADH_zinc_N"/>
    <property type="match status" value="1"/>
</dbReference>
<dbReference type="Pfam" id="PF08240">
    <property type="entry name" value="ADH_N"/>
    <property type="match status" value="1"/>
</dbReference>
<dbReference type="EMBL" id="CP051140">
    <property type="protein sequence ID" value="QIW96685.1"/>
    <property type="molecule type" value="Genomic_DNA"/>
</dbReference>
<gene>
    <name evidence="5" type="ORF">AMS68_002203</name>
</gene>
<evidence type="ECO:0000259" key="4">
    <source>
        <dbReference type="SMART" id="SM00829"/>
    </source>
</evidence>
<evidence type="ECO:0000256" key="1">
    <source>
        <dbReference type="ARBA" id="ARBA00008072"/>
    </source>
</evidence>
<dbReference type="OrthoDB" id="48317at2759"/>
<keyword evidence="6" id="KW-1185">Reference proteome</keyword>
<dbReference type="Gene3D" id="3.90.180.10">
    <property type="entry name" value="Medium-chain alcohol dehydrogenases, catalytic domain"/>
    <property type="match status" value="1"/>
</dbReference>
<evidence type="ECO:0000256" key="3">
    <source>
        <dbReference type="ARBA" id="ARBA00023002"/>
    </source>
</evidence>
<evidence type="ECO:0000256" key="2">
    <source>
        <dbReference type="ARBA" id="ARBA00011245"/>
    </source>
</evidence>
<dbReference type="InterPro" id="IPR047122">
    <property type="entry name" value="Trans-enoyl_RdTase-like"/>
</dbReference>
<reference evidence="5 6" key="1">
    <citation type="journal article" date="2016" name="Sci. Rep.">
        <title>Peltaster fructicola genome reveals evolution from an invasive phytopathogen to an ectophytic parasite.</title>
        <authorList>
            <person name="Xu C."/>
            <person name="Chen H."/>
            <person name="Gleason M.L."/>
            <person name="Xu J.R."/>
            <person name="Liu H."/>
            <person name="Zhang R."/>
            <person name="Sun G."/>
        </authorList>
    </citation>
    <scope>NUCLEOTIDE SEQUENCE [LARGE SCALE GENOMIC DNA]</scope>
    <source>
        <strain evidence="5 6">LNHT1506</strain>
    </source>
</reference>
<evidence type="ECO:0000313" key="5">
    <source>
        <dbReference type="EMBL" id="QIW96685.1"/>
    </source>
</evidence>
<dbReference type="CDD" id="cd08249">
    <property type="entry name" value="enoyl_reductase_like"/>
    <property type="match status" value="1"/>
</dbReference>
<dbReference type="InterPro" id="IPR013149">
    <property type="entry name" value="ADH-like_C"/>
</dbReference>
<feature type="domain" description="Enoyl reductase (ER)" evidence="4">
    <location>
        <begin position="16"/>
        <end position="312"/>
    </location>
</feature>
<dbReference type="SMART" id="SM00829">
    <property type="entry name" value="PKS_ER"/>
    <property type="match status" value="1"/>
</dbReference>
<comment type="similarity">
    <text evidence="1">Belongs to the zinc-containing alcohol dehydrogenase family.</text>
</comment>
<dbReference type="InterPro" id="IPR020843">
    <property type="entry name" value="ER"/>
</dbReference>
<name>A0A6H0XPS2_9PEZI</name>
<dbReference type="InterPro" id="IPR013154">
    <property type="entry name" value="ADH-like_N"/>
</dbReference>
<dbReference type="SUPFAM" id="SSF51735">
    <property type="entry name" value="NAD(P)-binding Rossmann-fold domains"/>
    <property type="match status" value="1"/>
</dbReference>
<dbReference type="AlphaFoldDB" id="A0A6H0XPS2"/>
<organism evidence="5 6">
    <name type="scientific">Peltaster fructicola</name>
    <dbReference type="NCBI Taxonomy" id="286661"/>
    <lineage>
        <taxon>Eukaryota</taxon>
        <taxon>Fungi</taxon>
        <taxon>Dikarya</taxon>
        <taxon>Ascomycota</taxon>
        <taxon>Pezizomycotina</taxon>
        <taxon>Dothideomycetes</taxon>
        <taxon>Dothideomycetes incertae sedis</taxon>
        <taxon>Peltaster</taxon>
    </lineage>
</organism>
<dbReference type="Gene3D" id="3.40.50.720">
    <property type="entry name" value="NAD(P)-binding Rossmann-like Domain"/>
    <property type="match status" value="1"/>
</dbReference>